<dbReference type="EMBL" id="CP060028">
    <property type="protein sequence ID" value="QND78951.1"/>
    <property type="molecule type" value="Genomic_DNA"/>
</dbReference>
<evidence type="ECO:0000313" key="4">
    <source>
        <dbReference type="Proteomes" id="UP000515838"/>
    </source>
</evidence>
<protein>
    <submittedName>
        <fullName evidence="2">Uncharacterized protein</fullName>
    </submittedName>
</protein>
<dbReference type="Proteomes" id="UP000515506">
    <property type="component" value="Chromosome"/>
</dbReference>
<dbReference type="EMBL" id="CP060731">
    <property type="protein sequence ID" value="QNN78158.1"/>
    <property type="molecule type" value="Genomic_DNA"/>
</dbReference>
<dbReference type="AlphaFoldDB" id="A0A7G9TDI3"/>
<gene>
    <name evidence="1" type="ORF">H4W19_11210</name>
    <name evidence="2" type="ORF">IAE60_01565</name>
</gene>
<reference evidence="2 4" key="1">
    <citation type="submission" date="2020-08" db="EMBL/GenBank/DDBJ databases">
        <title>Streptomycin Non-resistant strain, P. mexicana.</title>
        <authorList>
            <person name="Ganesh-Kumar S."/>
            <person name="Zhe T."/>
            <person name="Yu Z."/>
            <person name="Min Y."/>
        </authorList>
    </citation>
    <scope>NUCLEOTIDE SEQUENCE [LARGE SCALE GENOMIC DNA]</scope>
    <source>
        <strain evidence="2 4">GTZY2</strain>
    </source>
</reference>
<dbReference type="Proteomes" id="UP000515838">
    <property type="component" value="Chromosome"/>
</dbReference>
<sequence>MDTAFDTGLLPEAFATCACCVRESLDAAGLSLDCAPDHQDPEPDAWHMP</sequence>
<evidence type="ECO:0000313" key="3">
    <source>
        <dbReference type="Proteomes" id="UP000515506"/>
    </source>
</evidence>
<accession>A0A7G9TDI3</accession>
<evidence type="ECO:0000313" key="1">
    <source>
        <dbReference type="EMBL" id="QND78951.1"/>
    </source>
</evidence>
<evidence type="ECO:0000313" key="2">
    <source>
        <dbReference type="EMBL" id="QNN78158.1"/>
    </source>
</evidence>
<dbReference type="GeneID" id="81469633"/>
<dbReference type="RefSeq" id="WP_162108212.1">
    <property type="nucleotide sequence ID" value="NZ_CP060028.1"/>
</dbReference>
<name>A0A7G9TDI3_PSEMX</name>
<dbReference type="OrthoDB" id="9897373at2"/>
<keyword evidence="3" id="KW-1185">Reference proteome</keyword>
<reference evidence="1 3" key="2">
    <citation type="submission" date="2020-08" db="EMBL/GenBank/DDBJ databases">
        <title>Streptomycin resistant and MDR strain, P. mexicana.</title>
        <authorList>
            <person name="Ganesh-kumar S."/>
            <person name="Zhe T."/>
            <person name="Yu Z."/>
            <person name="Min Y."/>
        </authorList>
    </citation>
    <scope>NUCLEOTIDE SEQUENCE [LARGE SCALE GENOMIC DNA]</scope>
    <source>
        <strain evidence="1 3">GTZY</strain>
    </source>
</reference>
<organism evidence="2 4">
    <name type="scientific">Pseudoxanthomonas mexicana</name>
    <dbReference type="NCBI Taxonomy" id="128785"/>
    <lineage>
        <taxon>Bacteria</taxon>
        <taxon>Pseudomonadati</taxon>
        <taxon>Pseudomonadota</taxon>
        <taxon>Gammaproteobacteria</taxon>
        <taxon>Lysobacterales</taxon>
        <taxon>Lysobacteraceae</taxon>
        <taxon>Pseudoxanthomonas</taxon>
    </lineage>
</organism>
<proteinExistence type="predicted"/>